<protein>
    <recommendedName>
        <fullName evidence="2">Outer membrane protein beta-barrel domain-containing protein</fullName>
    </recommendedName>
</protein>
<evidence type="ECO:0008006" key="2">
    <source>
        <dbReference type="Google" id="ProtNLM"/>
    </source>
</evidence>
<organism evidence="1">
    <name type="scientific">marine metagenome</name>
    <dbReference type="NCBI Taxonomy" id="408172"/>
    <lineage>
        <taxon>unclassified sequences</taxon>
        <taxon>metagenomes</taxon>
        <taxon>ecological metagenomes</taxon>
    </lineage>
</organism>
<sequence length="260" mass="29448">MAIKQFLSVIVFLTFLVAQGHVVLPGQNATIASFEYDRSVDFFGEGDFLRDNYNNSVNVGYVYNGLFGIDFSYGYSFFNSKKEYDVAEDEFDFSGDFRSNNPDLSDQGFSLGFTYYLNNNTTMPVDMLFGLRYGASDYNSDALDALDQDFHKKYYTVQVGVYKSLETNAQFRIVPTLTLNLINEKNIHRETIIIEGDIATEDTVSSTKNHTNVHFGFPIVFDQGTVVKQSANTQFIVEPTLSRVFGETHLGFKVSFLFNN</sequence>
<dbReference type="InterPro" id="IPR011250">
    <property type="entry name" value="OMP/PagP_B-barrel"/>
</dbReference>
<dbReference type="EMBL" id="UINC01001769">
    <property type="protein sequence ID" value="SUZ88404.1"/>
    <property type="molecule type" value="Genomic_DNA"/>
</dbReference>
<evidence type="ECO:0000313" key="1">
    <source>
        <dbReference type="EMBL" id="SUZ88404.1"/>
    </source>
</evidence>
<proteinExistence type="predicted"/>
<dbReference type="AlphaFoldDB" id="A0A381RB27"/>
<dbReference type="SUPFAM" id="SSF56925">
    <property type="entry name" value="OMPA-like"/>
    <property type="match status" value="1"/>
</dbReference>
<name>A0A381RB27_9ZZZZ</name>
<accession>A0A381RB27</accession>
<reference evidence="1" key="1">
    <citation type="submission" date="2018-05" db="EMBL/GenBank/DDBJ databases">
        <authorList>
            <person name="Lanie J.A."/>
            <person name="Ng W.-L."/>
            <person name="Kazmierczak K.M."/>
            <person name="Andrzejewski T.M."/>
            <person name="Davidsen T.M."/>
            <person name="Wayne K.J."/>
            <person name="Tettelin H."/>
            <person name="Glass J.I."/>
            <person name="Rusch D."/>
            <person name="Podicherti R."/>
            <person name="Tsui H.-C.T."/>
            <person name="Winkler M.E."/>
        </authorList>
    </citation>
    <scope>NUCLEOTIDE SEQUENCE</scope>
</reference>
<gene>
    <name evidence="1" type="ORF">METZ01_LOCUS41258</name>
</gene>